<feature type="chain" id="PRO_5008001340" evidence="1">
    <location>
        <begin position="27"/>
        <end position="860"/>
    </location>
</feature>
<reference evidence="2 3" key="2">
    <citation type="journal article" date="2016" name="Int. J. Syst. Evol. Microbiol.">
        <title>Flavisolibacter tropicus sp. nov., isolated from tropical soil.</title>
        <authorList>
            <person name="Lee J.J."/>
            <person name="Kang M.S."/>
            <person name="Kim G.S."/>
            <person name="Lee C.S."/>
            <person name="Lim S."/>
            <person name="Lee J."/>
            <person name="Roh S.H."/>
            <person name="Kang H."/>
            <person name="Ha J.M."/>
            <person name="Bae S."/>
            <person name="Jung H.Y."/>
            <person name="Kim M.K."/>
        </authorList>
    </citation>
    <scope>NUCLEOTIDE SEQUENCE [LARGE SCALE GENOMIC DNA]</scope>
    <source>
        <strain evidence="2 3">LCS9</strain>
    </source>
</reference>
<reference evidence="3" key="1">
    <citation type="submission" date="2015-01" db="EMBL/GenBank/DDBJ databases">
        <title>Flavisolibacter sp./LCS9/ whole genome sequencing.</title>
        <authorList>
            <person name="Kim M.K."/>
            <person name="Srinivasan S."/>
            <person name="Lee J.-J."/>
        </authorList>
    </citation>
    <scope>NUCLEOTIDE SEQUENCE [LARGE SCALE GENOMIC DNA]</scope>
    <source>
        <strain evidence="3">LCS9</strain>
    </source>
</reference>
<dbReference type="AlphaFoldDB" id="A0A172TXK8"/>
<evidence type="ECO:0000313" key="3">
    <source>
        <dbReference type="Proteomes" id="UP000077177"/>
    </source>
</evidence>
<evidence type="ECO:0000313" key="2">
    <source>
        <dbReference type="EMBL" id="ANE51513.1"/>
    </source>
</evidence>
<feature type="signal peptide" evidence="1">
    <location>
        <begin position="1"/>
        <end position="26"/>
    </location>
</feature>
<dbReference type="RefSeq" id="WP_066405611.1">
    <property type="nucleotide sequence ID" value="NZ_CP011390.1"/>
</dbReference>
<gene>
    <name evidence="2" type="ORF">SY85_14375</name>
</gene>
<protein>
    <submittedName>
        <fullName evidence="2">Uncharacterized protein</fullName>
    </submittedName>
</protein>
<name>A0A172TXK8_9BACT</name>
<dbReference type="EMBL" id="CP011390">
    <property type="protein sequence ID" value="ANE51513.1"/>
    <property type="molecule type" value="Genomic_DNA"/>
</dbReference>
<sequence>MQRIIPFILGLGLVILSVTSSTSALAQASKPFLLKAGTVRGAVQWQQSVDKTTWSDVPGGNVATYMVQPTKTTYYRARVTEPDCGPTYSDIKAVVIESGFTRGTVLIKGEIQLPAGSTINKGELTVLSFLDSAKINTDGTFELLMADSIASDYVMVTNKEGDVLLMCYVVGKTQSLEINAQSTALATLLVYPFLKPLEATEKAQLLALYKADADLKSLVKEVDQLLVTGKPLFSLSNTGLNKAMNTMLLKDYNSDRLKKATTARVFADPIFILSKTGGKVTISNSTSYHYAGGVYDKKEGILRKSFKVSGTIGTSNAFAKYINYIRTNEDLKREIDIDLKALGLGPGEYEIRLRSGMASEDSRENEIAIKDNYRELFVMIYGNILPSPGELMVGQEDGIIATCVSSAIDDYLSAIPTEKLLATLNDTKLMEELLNKFFTKDRLVTRGCFVNGIFSIFNDRIKQMFKIIEASLPFAYYLGDLATNKAAVDGCQYLDAELESHNCFLLEKADGATIEPNYYSGESVELKVKSIKNDKYYPYVKGPYPFAHFVWFTTTGTFAPDNAINPKGRTDKDGMASILWQLPCTASVNNVLVKIPGIPPTSAEEIYRTTTKNAFIALGSKDVLQGKPNEPVNKEISIIVEDAAQKGLYMPLNRFDIQWTGDGKITLVRSGSTFNTYRWTLGPKEGEQEIRATIKSTTCDWKIEENPLIFKATTPLDTMAVLRSKQWQLTNGPIKKYTTNSNCPALKLVAYELTGATLNFQLVDGQTVATESRTGKCGIYCGGSIDLFNCVDLTKPKDVTGSNTITIGVLNNEFQAYTISPDQPGDLLWLLVRAKIVSLTKDELIIQNPLWWSGENMIFR</sequence>
<dbReference type="KEGG" id="fla:SY85_14375"/>
<evidence type="ECO:0000256" key="1">
    <source>
        <dbReference type="SAM" id="SignalP"/>
    </source>
</evidence>
<dbReference type="Proteomes" id="UP000077177">
    <property type="component" value="Chromosome"/>
</dbReference>
<proteinExistence type="predicted"/>
<dbReference type="OrthoDB" id="1490335at2"/>
<keyword evidence="3" id="KW-1185">Reference proteome</keyword>
<accession>A0A172TXK8</accession>
<keyword evidence="1" id="KW-0732">Signal</keyword>
<organism evidence="2 3">
    <name type="scientific">Flavisolibacter tropicus</name>
    <dbReference type="NCBI Taxonomy" id="1492898"/>
    <lineage>
        <taxon>Bacteria</taxon>
        <taxon>Pseudomonadati</taxon>
        <taxon>Bacteroidota</taxon>
        <taxon>Chitinophagia</taxon>
        <taxon>Chitinophagales</taxon>
        <taxon>Chitinophagaceae</taxon>
        <taxon>Flavisolibacter</taxon>
    </lineage>
</organism>